<protein>
    <submittedName>
        <fullName evidence="1">Uncharacterized protein</fullName>
    </submittedName>
</protein>
<evidence type="ECO:0000313" key="2">
    <source>
        <dbReference type="Proteomes" id="UP000886653"/>
    </source>
</evidence>
<sequence>MTIKNGSCSSQQMVGVLQQIVNNGHIAQIDKMMMLWFNQLQRLTGSSLIYEDFMSQKDTKETCGRQKSAQDLIELEVTEYENLLAYVKQTSPSACDHRELPHPKDSLVLQPYVTPKLRLQVSEYVSVSILKPNNCIQYKESGQTSYGIVQQIFEFKNPKGTSEVVFLINPIKNLYPKDLQSPSKWFCYILFLLKAIVGQVEEEFVYLAPKCVCATAAYCLLPSNVFGIPEGGIILQPFEYDSQLQLI</sequence>
<dbReference type="OrthoDB" id="10645186at2759"/>
<name>A0A9P6NF90_9BASI</name>
<keyword evidence="2" id="KW-1185">Reference proteome</keyword>
<organism evidence="1 2">
    <name type="scientific">Cronartium quercuum f. sp. fusiforme G11</name>
    <dbReference type="NCBI Taxonomy" id="708437"/>
    <lineage>
        <taxon>Eukaryota</taxon>
        <taxon>Fungi</taxon>
        <taxon>Dikarya</taxon>
        <taxon>Basidiomycota</taxon>
        <taxon>Pucciniomycotina</taxon>
        <taxon>Pucciniomycetes</taxon>
        <taxon>Pucciniales</taxon>
        <taxon>Coleosporiaceae</taxon>
        <taxon>Cronartium</taxon>
    </lineage>
</organism>
<dbReference type="Proteomes" id="UP000886653">
    <property type="component" value="Unassembled WGS sequence"/>
</dbReference>
<reference evidence="1" key="1">
    <citation type="submission" date="2013-11" db="EMBL/GenBank/DDBJ databases">
        <title>Genome sequence of the fusiform rust pathogen reveals effectors for host alternation and coevolution with pine.</title>
        <authorList>
            <consortium name="DOE Joint Genome Institute"/>
            <person name="Smith K."/>
            <person name="Pendleton A."/>
            <person name="Kubisiak T."/>
            <person name="Anderson C."/>
            <person name="Salamov A."/>
            <person name="Aerts A."/>
            <person name="Riley R."/>
            <person name="Clum A."/>
            <person name="Lindquist E."/>
            <person name="Ence D."/>
            <person name="Campbell M."/>
            <person name="Kronenberg Z."/>
            <person name="Feau N."/>
            <person name="Dhillon B."/>
            <person name="Hamelin R."/>
            <person name="Burleigh J."/>
            <person name="Smith J."/>
            <person name="Yandell M."/>
            <person name="Nelson C."/>
            <person name="Grigoriev I."/>
            <person name="Davis J."/>
        </authorList>
    </citation>
    <scope>NUCLEOTIDE SEQUENCE</scope>
    <source>
        <strain evidence="1">G11</strain>
    </source>
</reference>
<comment type="caution">
    <text evidence="1">The sequence shown here is derived from an EMBL/GenBank/DDBJ whole genome shotgun (WGS) entry which is preliminary data.</text>
</comment>
<evidence type="ECO:0000313" key="1">
    <source>
        <dbReference type="EMBL" id="KAG0143059.1"/>
    </source>
</evidence>
<dbReference type="AlphaFoldDB" id="A0A9P6NF90"/>
<proteinExistence type="predicted"/>
<dbReference type="EMBL" id="MU167329">
    <property type="protein sequence ID" value="KAG0143059.1"/>
    <property type="molecule type" value="Genomic_DNA"/>
</dbReference>
<gene>
    <name evidence="1" type="ORF">CROQUDRAFT_202380</name>
</gene>
<accession>A0A9P6NF90</accession>